<dbReference type="EMBL" id="JAINDJ010000004">
    <property type="protein sequence ID" value="KAG9450837.1"/>
    <property type="molecule type" value="Genomic_DNA"/>
</dbReference>
<protein>
    <recommendedName>
        <fullName evidence="1">RNase H type-1 domain-containing protein</fullName>
    </recommendedName>
</protein>
<keyword evidence="3" id="KW-1185">Reference proteome</keyword>
<reference evidence="2 3" key="1">
    <citation type="submission" date="2021-07" db="EMBL/GenBank/DDBJ databases">
        <title>The Aristolochia fimbriata genome: insights into angiosperm evolution, floral development and chemical biosynthesis.</title>
        <authorList>
            <person name="Jiao Y."/>
        </authorList>
    </citation>
    <scope>NUCLEOTIDE SEQUENCE [LARGE SCALE GENOMIC DNA]</scope>
    <source>
        <strain evidence="2">IBCAS-2021</strain>
        <tissue evidence="2">Leaf</tissue>
    </source>
</reference>
<sequence>MQLEENPVISTLLHRAAPGDRRSKKNGRFLHMLKLFSLLSSGCKVVALLGRPRKAILSNSLITCTLFGYRRGRVSLAIQEDPKLSPNFVIELPILTNALHKEMASGLVRIALESETRTHKKKLLDELIWAVYCNGRKIGYSIRRKQTSYDVVHVMQLLRGVSMGAGVLPCPTEKESVDGELTYMRARFERVVGSKDSEALYIVNPDGTGGPELSIFFMMMNKNSTLCHIVICKNWVHQTGLWYTDQKLYASMSRLFGESSFPFSVISWWLYGRSITVESFVEGCSRALVQGVRLMKERNINPSVVEGDSLNTIEWANKEVAPPWRFTTEFRNIWFFLDSHNVILSHVPRSPNSRADELVNSCNP</sequence>
<dbReference type="NCBIfam" id="TIGR01570">
    <property type="entry name" value="A_thal_3588"/>
    <property type="match status" value="1"/>
</dbReference>
<dbReference type="Pfam" id="PF04759">
    <property type="entry name" value="DUF617"/>
    <property type="match status" value="1"/>
</dbReference>
<evidence type="ECO:0000313" key="2">
    <source>
        <dbReference type="EMBL" id="KAG9450837.1"/>
    </source>
</evidence>
<feature type="domain" description="RNase H type-1" evidence="1">
    <location>
        <begin position="286"/>
        <end position="362"/>
    </location>
</feature>
<comment type="caution">
    <text evidence="2">The sequence shown here is derived from an EMBL/GenBank/DDBJ whole genome shotgun (WGS) entry which is preliminary data.</text>
</comment>
<proteinExistence type="predicted"/>
<dbReference type="Pfam" id="PF13456">
    <property type="entry name" value="RVT_3"/>
    <property type="match status" value="1"/>
</dbReference>
<evidence type="ECO:0000313" key="3">
    <source>
        <dbReference type="Proteomes" id="UP000825729"/>
    </source>
</evidence>
<dbReference type="InterPro" id="IPR044730">
    <property type="entry name" value="RNase_H-like_dom_plant"/>
</dbReference>
<dbReference type="CDD" id="cd06222">
    <property type="entry name" value="RNase_H_like"/>
    <property type="match status" value="1"/>
</dbReference>
<dbReference type="InterPro" id="IPR036397">
    <property type="entry name" value="RNaseH_sf"/>
</dbReference>
<organism evidence="2 3">
    <name type="scientific">Aristolochia fimbriata</name>
    <name type="common">White veined hardy Dutchman's pipe vine</name>
    <dbReference type="NCBI Taxonomy" id="158543"/>
    <lineage>
        <taxon>Eukaryota</taxon>
        <taxon>Viridiplantae</taxon>
        <taxon>Streptophyta</taxon>
        <taxon>Embryophyta</taxon>
        <taxon>Tracheophyta</taxon>
        <taxon>Spermatophyta</taxon>
        <taxon>Magnoliopsida</taxon>
        <taxon>Magnoliidae</taxon>
        <taxon>Piperales</taxon>
        <taxon>Aristolochiaceae</taxon>
        <taxon>Aristolochia</taxon>
    </lineage>
</organism>
<dbReference type="AlphaFoldDB" id="A0AAV7ET63"/>
<dbReference type="GO" id="GO:0004523">
    <property type="term" value="F:RNA-DNA hybrid ribonuclease activity"/>
    <property type="evidence" value="ECO:0007669"/>
    <property type="project" value="InterPro"/>
</dbReference>
<dbReference type="Gene3D" id="3.30.420.10">
    <property type="entry name" value="Ribonuclease H-like superfamily/Ribonuclease H"/>
    <property type="match status" value="1"/>
</dbReference>
<dbReference type="GO" id="GO:0003676">
    <property type="term" value="F:nucleic acid binding"/>
    <property type="evidence" value="ECO:0007669"/>
    <property type="project" value="InterPro"/>
</dbReference>
<dbReference type="InterPro" id="IPR002156">
    <property type="entry name" value="RNaseH_domain"/>
</dbReference>
<dbReference type="SUPFAM" id="SSF53098">
    <property type="entry name" value="Ribonuclease H-like"/>
    <property type="match status" value="1"/>
</dbReference>
<dbReference type="Proteomes" id="UP000825729">
    <property type="component" value="Unassembled WGS sequence"/>
</dbReference>
<dbReference type="PANTHER" id="PTHR31696:SF3">
    <property type="entry name" value="OS09G0463600 PROTEIN"/>
    <property type="match status" value="1"/>
</dbReference>
<dbReference type="GO" id="GO:0010274">
    <property type="term" value="P:hydrotropism"/>
    <property type="evidence" value="ECO:0007669"/>
    <property type="project" value="InterPro"/>
</dbReference>
<dbReference type="InterPro" id="IPR006460">
    <property type="entry name" value="MIZ1-like_pln"/>
</dbReference>
<dbReference type="PANTHER" id="PTHR31696">
    <property type="entry name" value="PROTEIN MIZU-KUSSEI 1"/>
    <property type="match status" value="1"/>
</dbReference>
<evidence type="ECO:0000259" key="1">
    <source>
        <dbReference type="Pfam" id="PF13456"/>
    </source>
</evidence>
<accession>A0AAV7ET63</accession>
<dbReference type="InterPro" id="IPR012337">
    <property type="entry name" value="RNaseH-like_sf"/>
</dbReference>
<name>A0AAV7ET63_ARIFI</name>
<gene>
    <name evidence="2" type="ORF">H6P81_010802</name>
</gene>